<dbReference type="SUPFAM" id="SSF110849">
    <property type="entry name" value="ParB/Sulfiredoxin"/>
    <property type="match status" value="1"/>
</dbReference>
<dbReference type="SMART" id="SM00470">
    <property type="entry name" value="ParB"/>
    <property type="match status" value="1"/>
</dbReference>
<proteinExistence type="predicted"/>
<dbReference type="InterPro" id="IPR036086">
    <property type="entry name" value="ParB/Sulfiredoxin_sf"/>
</dbReference>
<name>A0A8S5P9T0_9CAUD</name>
<evidence type="ECO:0000259" key="1">
    <source>
        <dbReference type="SMART" id="SM00470"/>
    </source>
</evidence>
<organism evidence="2">
    <name type="scientific">Siphoviridae sp. ct2kB26</name>
    <dbReference type="NCBI Taxonomy" id="2825317"/>
    <lineage>
        <taxon>Viruses</taxon>
        <taxon>Duplodnaviria</taxon>
        <taxon>Heunggongvirae</taxon>
        <taxon>Uroviricota</taxon>
        <taxon>Caudoviricetes</taxon>
    </lineage>
</organism>
<dbReference type="GO" id="GO:0007059">
    <property type="term" value="P:chromosome segregation"/>
    <property type="evidence" value="ECO:0007669"/>
    <property type="project" value="TreeGrafter"/>
</dbReference>
<accession>A0A8S5P9T0</accession>
<feature type="domain" description="ParB-like N-terminal" evidence="1">
    <location>
        <begin position="34"/>
        <end position="127"/>
    </location>
</feature>
<dbReference type="InterPro" id="IPR003115">
    <property type="entry name" value="ParB_N"/>
</dbReference>
<reference evidence="2" key="1">
    <citation type="journal article" date="2021" name="Proc. Natl. Acad. Sci. U.S.A.">
        <title>A Catalog of Tens of Thousands of Viruses from Human Metagenomes Reveals Hidden Associations with Chronic Diseases.</title>
        <authorList>
            <person name="Tisza M.J."/>
            <person name="Buck C.B."/>
        </authorList>
    </citation>
    <scope>NUCLEOTIDE SEQUENCE</scope>
    <source>
        <strain evidence="2">Ct2kB26</strain>
    </source>
</reference>
<evidence type="ECO:0000313" key="2">
    <source>
        <dbReference type="EMBL" id="DAE03203.1"/>
    </source>
</evidence>
<dbReference type="PANTHER" id="PTHR33375:SF1">
    <property type="entry name" value="CHROMOSOME-PARTITIONING PROTEIN PARB-RELATED"/>
    <property type="match status" value="1"/>
</dbReference>
<dbReference type="InterPro" id="IPR050336">
    <property type="entry name" value="Chromosome_partition/occlusion"/>
</dbReference>
<protein>
    <submittedName>
        <fullName evidence="2">Chromosome partitioning protein</fullName>
    </submittedName>
</protein>
<sequence>MAGRASKKFDLGELTRALAGDVPDPGTEGREQIEYIDIGLIDSDPGNFYELRDIPDLAGDIETVGLQQPLLVRPGEDGHVVLISGHRRRAALQLLVDEGKEKFRQVPCIRKTGGNALVYEMQLIFANAHTRVLTNAEIGKQAARLEEIFYQLKEQGYEFPGRMIDHVAEACNIKRAKLGRLKKIEAHLAPCYKSLWDAGDLPEDTADALAGLPQEVQERIKRVCPKKTPTANAIRGMGDRLESRQRDYCAVAFRCPDGGACTHQDKFFRHDLTCGSWEICSGGKCCVECSAGGAHRVDGGACGAACTEMCAKARAIYEKAKAKRKDSEEREAAKARSKAVQKAMADAARIVHAADAAGLGDDTKWESAYSSLAKIGVLRKISQGDIPENMSNYGLSEIIPYRTKDLTSMAWTLRCSTDYLLGLTDQLRPADVEPGQMTLAAWMPGGLTPPEPCEVVADVEVGDGVGLRRLLYWDGMAFRFKKGGVDIEVSVIRWLRLPEVEKEENDA</sequence>
<dbReference type="PANTHER" id="PTHR33375">
    <property type="entry name" value="CHROMOSOME-PARTITIONING PROTEIN PARB-RELATED"/>
    <property type="match status" value="1"/>
</dbReference>
<dbReference type="EMBL" id="BK015360">
    <property type="protein sequence ID" value="DAE03203.1"/>
    <property type="molecule type" value="Genomic_DNA"/>
</dbReference>
<dbReference type="Gene3D" id="3.90.1530.30">
    <property type="match status" value="1"/>
</dbReference>